<proteinExistence type="inferred from homology"/>
<dbReference type="AlphaFoldDB" id="T2ID09"/>
<comment type="function">
    <text evidence="2">Antitoxin component of a type II toxin-antitoxin (TA) system.</text>
</comment>
<dbReference type="PANTHER" id="PTHR35377:SF4">
    <property type="entry name" value="PREVENT-HOST-DEATH FAMILY PROTEIN"/>
    <property type="match status" value="1"/>
</dbReference>
<dbReference type="SUPFAM" id="SSF143120">
    <property type="entry name" value="YefM-like"/>
    <property type="match status" value="1"/>
</dbReference>
<gene>
    <name evidence="3" type="ORF">CWATWH8502_79</name>
</gene>
<dbReference type="InterPro" id="IPR036165">
    <property type="entry name" value="YefM-like_sf"/>
</dbReference>
<dbReference type="PANTHER" id="PTHR35377">
    <property type="entry name" value="ANTITOXIN VAPB49-RELATED-RELATED"/>
    <property type="match status" value="1"/>
</dbReference>
<dbReference type="InterPro" id="IPR051416">
    <property type="entry name" value="phD-YefM_TA_antitoxins"/>
</dbReference>
<reference evidence="3 4" key="1">
    <citation type="submission" date="2013-01" db="EMBL/GenBank/DDBJ databases">
        <authorList>
            <person name="Bench S."/>
        </authorList>
    </citation>
    <scope>NUCLEOTIDE SEQUENCE [LARGE SCALE GENOMIC DNA]</scope>
    <source>
        <strain evidence="3 4">WH 8502</strain>
    </source>
</reference>
<dbReference type="Proteomes" id="UP000018348">
    <property type="component" value="Unassembled WGS sequence"/>
</dbReference>
<dbReference type="EMBL" id="CAQK01000336">
    <property type="protein sequence ID" value="CCQ50712.1"/>
    <property type="molecule type" value="Genomic_DNA"/>
</dbReference>
<reference evidence="3 4" key="2">
    <citation type="submission" date="2013-09" db="EMBL/GenBank/DDBJ databases">
        <title>Whole genome comparison of six Crocosphaera watsonii strains with differing phenotypes.</title>
        <authorList>
            <person name="Bench S.R."/>
            <person name="Heller P."/>
            <person name="Frank I."/>
            <person name="Arciniega M."/>
            <person name="Shilova I.N."/>
            <person name="Zehr J.P."/>
        </authorList>
    </citation>
    <scope>NUCLEOTIDE SEQUENCE [LARGE SCALE GENOMIC DNA]</scope>
    <source>
        <strain evidence="3 4">WH 8502</strain>
    </source>
</reference>
<organism evidence="3 4">
    <name type="scientific">Crocosphaera watsonii WH 8502</name>
    <dbReference type="NCBI Taxonomy" id="423474"/>
    <lineage>
        <taxon>Bacteria</taxon>
        <taxon>Bacillati</taxon>
        <taxon>Cyanobacteriota</taxon>
        <taxon>Cyanophyceae</taxon>
        <taxon>Oscillatoriophycideae</taxon>
        <taxon>Chroococcales</taxon>
        <taxon>Aphanothecaceae</taxon>
        <taxon>Crocosphaera</taxon>
    </lineage>
</organism>
<comment type="similarity">
    <text evidence="1 2">Belongs to the phD/YefM antitoxin family.</text>
</comment>
<dbReference type="NCBIfam" id="TIGR01552">
    <property type="entry name" value="phd_fam"/>
    <property type="match status" value="1"/>
</dbReference>
<protein>
    <recommendedName>
        <fullName evidence="2">Antitoxin</fullName>
    </recommendedName>
</protein>
<evidence type="ECO:0000256" key="1">
    <source>
        <dbReference type="ARBA" id="ARBA00009981"/>
    </source>
</evidence>
<accession>T2ID09</accession>
<evidence type="ECO:0000256" key="2">
    <source>
        <dbReference type="RuleBase" id="RU362080"/>
    </source>
</evidence>
<evidence type="ECO:0000313" key="3">
    <source>
        <dbReference type="EMBL" id="CCQ50712.1"/>
    </source>
</evidence>
<comment type="caution">
    <text evidence="3">The sequence shown here is derived from an EMBL/GenBank/DDBJ whole genome shotgun (WGS) entry which is preliminary data.</text>
</comment>
<sequence>MEIINIHQAKTQLSQLLLRVQHGEKIIIANRGKPVALLSQYQEDKQPKRLPGRLQGQFTVPDNFNEPDEEWISLFEGEED</sequence>
<evidence type="ECO:0000313" key="4">
    <source>
        <dbReference type="Proteomes" id="UP000018348"/>
    </source>
</evidence>
<name>T2ID09_CROWT</name>
<dbReference type="InterPro" id="IPR006442">
    <property type="entry name" value="Antitoxin_Phd/YefM"/>
</dbReference>
<dbReference type="Pfam" id="PF02604">
    <property type="entry name" value="PhdYeFM_antitox"/>
    <property type="match status" value="1"/>
</dbReference>
<dbReference type="Gene3D" id="3.40.1620.10">
    <property type="entry name" value="YefM-like domain"/>
    <property type="match status" value="1"/>
</dbReference>
<dbReference type="RefSeq" id="WP_021830289.1">
    <property type="nucleotide sequence ID" value="NZ_CAQK01000336.1"/>
</dbReference>